<organism evidence="3 4">
    <name type="scientific">Gemmata palustris</name>
    <dbReference type="NCBI Taxonomy" id="2822762"/>
    <lineage>
        <taxon>Bacteria</taxon>
        <taxon>Pseudomonadati</taxon>
        <taxon>Planctomycetota</taxon>
        <taxon>Planctomycetia</taxon>
        <taxon>Gemmatales</taxon>
        <taxon>Gemmataceae</taxon>
        <taxon>Gemmata</taxon>
    </lineage>
</organism>
<dbReference type="RefSeq" id="WP_210656211.1">
    <property type="nucleotide sequence ID" value="NZ_JAGKQQ010000001.1"/>
</dbReference>
<evidence type="ECO:0000313" key="4">
    <source>
        <dbReference type="Proteomes" id="UP000676565"/>
    </source>
</evidence>
<feature type="compositionally biased region" description="Basic residues" evidence="1">
    <location>
        <begin position="136"/>
        <end position="147"/>
    </location>
</feature>
<name>A0ABS5BVI3_9BACT</name>
<feature type="chain" id="PRO_5047448040" evidence="2">
    <location>
        <begin position="21"/>
        <end position="147"/>
    </location>
</feature>
<feature type="signal peptide" evidence="2">
    <location>
        <begin position="1"/>
        <end position="20"/>
    </location>
</feature>
<evidence type="ECO:0000256" key="2">
    <source>
        <dbReference type="SAM" id="SignalP"/>
    </source>
</evidence>
<proteinExistence type="predicted"/>
<protein>
    <submittedName>
        <fullName evidence="3">Uncharacterized protein</fullName>
    </submittedName>
</protein>
<dbReference type="EMBL" id="JAGKQQ010000001">
    <property type="protein sequence ID" value="MBP3957290.1"/>
    <property type="molecule type" value="Genomic_DNA"/>
</dbReference>
<comment type="caution">
    <text evidence="3">The sequence shown here is derived from an EMBL/GenBank/DDBJ whole genome shotgun (WGS) entry which is preliminary data.</text>
</comment>
<feature type="region of interest" description="Disordered" evidence="1">
    <location>
        <begin position="125"/>
        <end position="147"/>
    </location>
</feature>
<reference evidence="3 4" key="1">
    <citation type="submission" date="2021-04" db="EMBL/GenBank/DDBJ databases">
        <authorList>
            <person name="Ivanova A."/>
        </authorList>
    </citation>
    <scope>NUCLEOTIDE SEQUENCE [LARGE SCALE GENOMIC DNA]</scope>
    <source>
        <strain evidence="3 4">G18</strain>
    </source>
</reference>
<feature type="compositionally biased region" description="Pro residues" evidence="1">
    <location>
        <begin position="87"/>
        <end position="99"/>
    </location>
</feature>
<keyword evidence="4" id="KW-1185">Reference proteome</keyword>
<sequence>MKRFLFAVAVVALAASAGGAEDKPAATPPATATPVVVSTPGTPVVEYGSVTTASPRRGLFARLRNRGTSSTYTTGPVTTVPTTGATPMPPATPPAPMPMPGKTSATPMPGTTGVVMASGTDSGTVMTASYSEPAKQRRGLFGRLRNR</sequence>
<feature type="compositionally biased region" description="Low complexity" evidence="1">
    <location>
        <begin position="73"/>
        <end position="86"/>
    </location>
</feature>
<accession>A0ABS5BVI3</accession>
<feature type="region of interest" description="Disordered" evidence="1">
    <location>
        <begin position="64"/>
        <end position="110"/>
    </location>
</feature>
<keyword evidence="2" id="KW-0732">Signal</keyword>
<evidence type="ECO:0000256" key="1">
    <source>
        <dbReference type="SAM" id="MobiDB-lite"/>
    </source>
</evidence>
<dbReference type="Proteomes" id="UP000676565">
    <property type="component" value="Unassembled WGS sequence"/>
</dbReference>
<gene>
    <name evidence="3" type="ORF">J8F10_18755</name>
</gene>
<evidence type="ECO:0000313" key="3">
    <source>
        <dbReference type="EMBL" id="MBP3957290.1"/>
    </source>
</evidence>